<evidence type="ECO:0000313" key="3">
    <source>
        <dbReference type="Proteomes" id="UP000440578"/>
    </source>
</evidence>
<accession>A0A6A4WZT0</accession>
<name>A0A6A4WZT0_AMPAM</name>
<organism evidence="2 3">
    <name type="scientific">Amphibalanus amphitrite</name>
    <name type="common">Striped barnacle</name>
    <name type="synonym">Balanus amphitrite</name>
    <dbReference type="NCBI Taxonomy" id="1232801"/>
    <lineage>
        <taxon>Eukaryota</taxon>
        <taxon>Metazoa</taxon>
        <taxon>Ecdysozoa</taxon>
        <taxon>Arthropoda</taxon>
        <taxon>Crustacea</taxon>
        <taxon>Multicrustacea</taxon>
        <taxon>Cirripedia</taxon>
        <taxon>Thoracica</taxon>
        <taxon>Thoracicalcarea</taxon>
        <taxon>Balanomorpha</taxon>
        <taxon>Balanoidea</taxon>
        <taxon>Balanidae</taxon>
        <taxon>Amphibalaninae</taxon>
        <taxon>Amphibalanus</taxon>
    </lineage>
</organism>
<reference evidence="2 3" key="1">
    <citation type="submission" date="2019-07" db="EMBL/GenBank/DDBJ databases">
        <title>Draft genome assembly of a fouling barnacle, Amphibalanus amphitrite (Darwin, 1854): The first reference genome for Thecostraca.</title>
        <authorList>
            <person name="Kim W."/>
        </authorList>
    </citation>
    <scope>NUCLEOTIDE SEQUENCE [LARGE SCALE GENOMIC DNA]</scope>
    <source>
        <strain evidence="2">SNU_AA5</strain>
        <tissue evidence="2">Soma without cirri and trophi</tissue>
    </source>
</reference>
<gene>
    <name evidence="2" type="ORF">FJT64_018289</name>
</gene>
<keyword evidence="1" id="KW-0732">Signal</keyword>
<dbReference type="OrthoDB" id="6397931at2759"/>
<sequence length="125" mass="14049">MGTRCSTVTVLLALWLGLVVAAAARRLSIEYDAVPIDRASEDLVEYVEEPVYGYQRIPEVSDSEFVSYQTRFDRPTRVYRLGRRIQKPVKRYLGVEIPDEIAQRTAGGGGALIDKLKQQMQTSGK</sequence>
<dbReference type="EMBL" id="VIIS01000289">
    <property type="protein sequence ID" value="KAF0310809.1"/>
    <property type="molecule type" value="Genomic_DNA"/>
</dbReference>
<proteinExistence type="predicted"/>
<dbReference type="Proteomes" id="UP000440578">
    <property type="component" value="Unassembled WGS sequence"/>
</dbReference>
<evidence type="ECO:0000256" key="1">
    <source>
        <dbReference type="SAM" id="SignalP"/>
    </source>
</evidence>
<dbReference type="AlphaFoldDB" id="A0A6A4WZT0"/>
<comment type="caution">
    <text evidence="2">The sequence shown here is derived from an EMBL/GenBank/DDBJ whole genome shotgun (WGS) entry which is preliminary data.</text>
</comment>
<protein>
    <submittedName>
        <fullName evidence="2">Uncharacterized protein</fullName>
    </submittedName>
</protein>
<evidence type="ECO:0000313" key="2">
    <source>
        <dbReference type="EMBL" id="KAF0310809.1"/>
    </source>
</evidence>
<feature type="signal peptide" evidence="1">
    <location>
        <begin position="1"/>
        <end position="21"/>
    </location>
</feature>
<feature type="chain" id="PRO_5025390527" evidence="1">
    <location>
        <begin position="22"/>
        <end position="125"/>
    </location>
</feature>
<keyword evidence="3" id="KW-1185">Reference proteome</keyword>